<proteinExistence type="predicted"/>
<evidence type="ECO:0008006" key="3">
    <source>
        <dbReference type="Google" id="ProtNLM"/>
    </source>
</evidence>
<name>A0A226EQV0_FOLCA</name>
<dbReference type="EMBL" id="LNIX01000002">
    <property type="protein sequence ID" value="OXA59568.1"/>
    <property type="molecule type" value="Genomic_DNA"/>
</dbReference>
<reference evidence="1 2" key="1">
    <citation type="submission" date="2015-12" db="EMBL/GenBank/DDBJ databases">
        <title>The genome of Folsomia candida.</title>
        <authorList>
            <person name="Faddeeva A."/>
            <person name="Derks M.F."/>
            <person name="Anvar Y."/>
            <person name="Smit S."/>
            <person name="Van Straalen N."/>
            <person name="Roelofs D."/>
        </authorList>
    </citation>
    <scope>NUCLEOTIDE SEQUENCE [LARGE SCALE GENOMIC DNA]</scope>
    <source>
        <strain evidence="1 2">VU population</strain>
        <tissue evidence="1">Whole body</tissue>
    </source>
</reference>
<keyword evidence="2" id="KW-1185">Reference proteome</keyword>
<dbReference type="AlphaFoldDB" id="A0A226EQV0"/>
<accession>A0A226EQV0</accession>
<protein>
    <recommendedName>
        <fullName evidence="3">F-box domain-containing protein</fullName>
    </recommendedName>
</protein>
<gene>
    <name evidence="1" type="ORF">Fcan01_05046</name>
</gene>
<organism evidence="1 2">
    <name type="scientific">Folsomia candida</name>
    <name type="common">Springtail</name>
    <dbReference type="NCBI Taxonomy" id="158441"/>
    <lineage>
        <taxon>Eukaryota</taxon>
        <taxon>Metazoa</taxon>
        <taxon>Ecdysozoa</taxon>
        <taxon>Arthropoda</taxon>
        <taxon>Hexapoda</taxon>
        <taxon>Collembola</taxon>
        <taxon>Entomobryomorpha</taxon>
        <taxon>Isotomoidea</taxon>
        <taxon>Isotomidae</taxon>
        <taxon>Proisotominae</taxon>
        <taxon>Folsomia</taxon>
    </lineage>
</organism>
<dbReference type="Proteomes" id="UP000198287">
    <property type="component" value="Unassembled WGS sequence"/>
</dbReference>
<evidence type="ECO:0000313" key="1">
    <source>
        <dbReference type="EMBL" id="OXA59568.1"/>
    </source>
</evidence>
<comment type="caution">
    <text evidence="1">The sequence shown here is derived from an EMBL/GenBank/DDBJ whole genome shotgun (WGS) entry which is preliminary data.</text>
</comment>
<sequence length="154" mass="17547">MDQGVSVIALRVPLIVNRILSFLGLEELKTARRVNSLWKIEAQSYFLQLAVGVIKVGEDDSPSLYVDQYHKYLHQNIKVRIINNVEEQKSIVSTLFSNHGEHIRSLQLMFECPCNMTLLSDCTFLNGTLASVPHLKELTLSIPKCHMHNEQETN</sequence>
<evidence type="ECO:0000313" key="2">
    <source>
        <dbReference type="Proteomes" id="UP000198287"/>
    </source>
</evidence>